<dbReference type="InterPro" id="IPR007138">
    <property type="entry name" value="ABM_dom"/>
</dbReference>
<dbReference type="HOGENOM" id="CLU_127039_1_0_9"/>
<proteinExistence type="predicted"/>
<dbReference type="RefSeq" id="WP_042216125.1">
    <property type="nucleotide sequence ID" value="NZ_CP009285.1"/>
</dbReference>
<dbReference type="Pfam" id="PF03992">
    <property type="entry name" value="ABM"/>
    <property type="match status" value="1"/>
</dbReference>
<dbReference type="PANTHER" id="PTHR37811:SF2">
    <property type="entry name" value="ABM DOMAIN-CONTAINING PROTEIN"/>
    <property type="match status" value="1"/>
</dbReference>
<feature type="domain" description="ABM" evidence="1">
    <location>
        <begin position="14"/>
        <end position="82"/>
    </location>
</feature>
<reference evidence="2" key="1">
    <citation type="submission" date="2014-08" db="EMBL/GenBank/DDBJ databases">
        <title>Comparative genomics of the Paenibacillus odorifer group.</title>
        <authorList>
            <person name="den Bakker H.C."/>
            <person name="Tsai Y.-C.Y.-C."/>
            <person name="Martin N."/>
            <person name="Korlach J."/>
            <person name="Wiedmann M."/>
        </authorList>
    </citation>
    <scope>NUCLEOTIDE SEQUENCE [LARGE SCALE GENOMIC DNA]</scope>
    <source>
        <strain evidence="2">DSM 13188</strain>
    </source>
</reference>
<dbReference type="SUPFAM" id="SSF54909">
    <property type="entry name" value="Dimeric alpha+beta barrel"/>
    <property type="match status" value="1"/>
</dbReference>
<dbReference type="AlphaFoldDB" id="A0A089LIF4"/>
<sequence length="113" mass="12891">MSEIANTPEPPYYAVIFTSERTDGDNQYAEMADEMDKLAAAQPGFLGVESAREGVGITVSYWDSLEAIQQWKHNERHLVAQRKGIADWYLTYKTRICKVERDYGFEKGSPPVR</sequence>
<dbReference type="InterPro" id="IPR011008">
    <property type="entry name" value="Dimeric_a/b-barrel"/>
</dbReference>
<name>A0A089LIF4_PAEBO</name>
<organism evidence="2 3">
    <name type="scientific">Paenibacillus borealis</name>
    <dbReference type="NCBI Taxonomy" id="160799"/>
    <lineage>
        <taxon>Bacteria</taxon>
        <taxon>Bacillati</taxon>
        <taxon>Bacillota</taxon>
        <taxon>Bacilli</taxon>
        <taxon>Bacillales</taxon>
        <taxon>Paenibacillaceae</taxon>
        <taxon>Paenibacillus</taxon>
    </lineage>
</organism>
<dbReference type="InterPro" id="IPR052936">
    <property type="entry name" value="Jasmonate_Hydroxylase-like"/>
</dbReference>
<keyword evidence="3" id="KW-1185">Reference proteome</keyword>
<evidence type="ECO:0000313" key="2">
    <source>
        <dbReference type="EMBL" id="AIQ59875.1"/>
    </source>
</evidence>
<evidence type="ECO:0000313" key="3">
    <source>
        <dbReference type="Proteomes" id="UP000029518"/>
    </source>
</evidence>
<dbReference type="PANTHER" id="PTHR37811">
    <property type="entry name" value="BLL5343 PROTEIN"/>
    <property type="match status" value="1"/>
</dbReference>
<dbReference type="OrthoDB" id="9798439at2"/>
<dbReference type="Proteomes" id="UP000029518">
    <property type="component" value="Chromosome"/>
</dbReference>
<dbReference type="Gene3D" id="3.30.70.100">
    <property type="match status" value="1"/>
</dbReference>
<evidence type="ECO:0000259" key="1">
    <source>
        <dbReference type="Pfam" id="PF03992"/>
    </source>
</evidence>
<dbReference type="EMBL" id="CP009285">
    <property type="protein sequence ID" value="AIQ59875.1"/>
    <property type="molecule type" value="Genomic_DNA"/>
</dbReference>
<protein>
    <recommendedName>
        <fullName evidence="1">ABM domain-containing protein</fullName>
    </recommendedName>
</protein>
<accession>A0A089LIF4</accession>
<dbReference type="KEGG" id="pbd:PBOR_25155"/>
<gene>
    <name evidence="2" type="ORF">PBOR_25155</name>
</gene>